<evidence type="ECO:0000256" key="1">
    <source>
        <dbReference type="SAM" id="MobiDB-lite"/>
    </source>
</evidence>
<reference evidence="3" key="1">
    <citation type="journal article" date="2017" name="Nat. Ecol. Evol.">
        <title>Genome expansion and lineage-specific genetic innovations in the forest pathogenic fungi Armillaria.</title>
        <authorList>
            <person name="Sipos G."/>
            <person name="Prasanna A.N."/>
            <person name="Walter M.C."/>
            <person name="O'Connor E."/>
            <person name="Balint B."/>
            <person name="Krizsan K."/>
            <person name="Kiss B."/>
            <person name="Hess J."/>
            <person name="Varga T."/>
            <person name="Slot J."/>
            <person name="Riley R."/>
            <person name="Boka B."/>
            <person name="Rigling D."/>
            <person name="Barry K."/>
            <person name="Lee J."/>
            <person name="Mihaltcheva S."/>
            <person name="LaButti K."/>
            <person name="Lipzen A."/>
            <person name="Waldron R."/>
            <person name="Moloney N.M."/>
            <person name="Sperisen C."/>
            <person name="Kredics L."/>
            <person name="Vagvoelgyi C."/>
            <person name="Patrignani A."/>
            <person name="Fitzpatrick D."/>
            <person name="Nagy I."/>
            <person name="Doyle S."/>
            <person name="Anderson J.B."/>
            <person name="Grigoriev I.V."/>
            <person name="Gueldener U."/>
            <person name="Muensterkoetter M."/>
            <person name="Nagy L.G."/>
        </authorList>
    </citation>
    <scope>NUCLEOTIDE SEQUENCE [LARGE SCALE GENOMIC DNA]</scope>
    <source>
        <strain evidence="3">28-4</strain>
    </source>
</reference>
<sequence length="172" mass="19533">MPFDRVMSSFPHSLWRHLFEHYRTLYPREAVISTCTQTRTSIKRSLRYLFIICASHLSHEEARHRTLACVSCNAIRPPRLFNGQIVASRHVENYFHPFRTLSHRLLLPPRKRISVHASYSTLLPSSPTTTHRVAWGHGQCARVSEPGDGPGRGDGTPKSCLFSSTFPAPSNI</sequence>
<feature type="compositionally biased region" description="Polar residues" evidence="1">
    <location>
        <begin position="161"/>
        <end position="172"/>
    </location>
</feature>
<proteinExistence type="predicted"/>
<evidence type="ECO:0000313" key="3">
    <source>
        <dbReference type="Proteomes" id="UP000218334"/>
    </source>
</evidence>
<accession>A0A2H3AMY4</accession>
<protein>
    <submittedName>
        <fullName evidence="2">Uncharacterized protein</fullName>
    </submittedName>
</protein>
<gene>
    <name evidence="2" type="ORF">ARMSODRAFT_736927</name>
</gene>
<dbReference type="Proteomes" id="UP000218334">
    <property type="component" value="Unassembled WGS sequence"/>
</dbReference>
<keyword evidence="3" id="KW-1185">Reference proteome</keyword>
<feature type="region of interest" description="Disordered" evidence="1">
    <location>
        <begin position="143"/>
        <end position="172"/>
    </location>
</feature>
<dbReference type="AlphaFoldDB" id="A0A2H3AMY4"/>
<name>A0A2H3AMY4_9AGAR</name>
<evidence type="ECO:0000313" key="2">
    <source>
        <dbReference type="EMBL" id="PBK60191.1"/>
    </source>
</evidence>
<organism evidence="2 3">
    <name type="scientific">Armillaria solidipes</name>
    <dbReference type="NCBI Taxonomy" id="1076256"/>
    <lineage>
        <taxon>Eukaryota</taxon>
        <taxon>Fungi</taxon>
        <taxon>Dikarya</taxon>
        <taxon>Basidiomycota</taxon>
        <taxon>Agaricomycotina</taxon>
        <taxon>Agaricomycetes</taxon>
        <taxon>Agaricomycetidae</taxon>
        <taxon>Agaricales</taxon>
        <taxon>Marasmiineae</taxon>
        <taxon>Physalacriaceae</taxon>
        <taxon>Armillaria</taxon>
    </lineage>
</organism>
<dbReference type="EMBL" id="KZ293491">
    <property type="protein sequence ID" value="PBK60191.1"/>
    <property type="molecule type" value="Genomic_DNA"/>
</dbReference>